<accession>A0A545U3Q7</accession>
<dbReference type="RefSeq" id="WP_142903180.1">
    <property type="nucleotide sequence ID" value="NZ_ML660089.1"/>
</dbReference>
<sequence>MFACARLRHPGNDRNHGDINDNANGKTSGKTNNGTVIMGLFSRTKAAEKDNDSLFDDSDLPGSSDLNESFLNEREGAEPTIDVPEKPAPPPAPARYGIEDAIALMRKLPKDDNEVVVTVVNKTLESTHIQVADIVQDANAKETRLRDQHKKLETEIKDLQREIERRNRQIAEILADLKETSEVSQRLQLALELEKKTKPATQSRTSIADTKPPTAKPAAAPPATGAAKPPEPGRKTSAAQPQRPVAPTTDPANPKH</sequence>
<protein>
    <submittedName>
        <fullName evidence="3">Uncharacterized protein</fullName>
    </submittedName>
</protein>
<dbReference type="OrthoDB" id="5706647at2"/>
<feature type="compositionally biased region" description="Basic and acidic residues" evidence="2">
    <location>
        <begin position="10"/>
        <end position="19"/>
    </location>
</feature>
<dbReference type="EMBL" id="VHSG01000006">
    <property type="protein sequence ID" value="TQV84100.1"/>
    <property type="molecule type" value="Genomic_DNA"/>
</dbReference>
<feature type="coiled-coil region" evidence="1">
    <location>
        <begin position="135"/>
        <end position="180"/>
    </location>
</feature>
<proteinExistence type="predicted"/>
<evidence type="ECO:0000256" key="2">
    <source>
        <dbReference type="SAM" id="MobiDB-lite"/>
    </source>
</evidence>
<evidence type="ECO:0000313" key="3">
    <source>
        <dbReference type="EMBL" id="TQV84100.1"/>
    </source>
</evidence>
<evidence type="ECO:0000313" key="4">
    <source>
        <dbReference type="Proteomes" id="UP000319732"/>
    </source>
</evidence>
<feature type="region of interest" description="Disordered" evidence="2">
    <location>
        <begin position="1"/>
        <end position="35"/>
    </location>
</feature>
<keyword evidence="4" id="KW-1185">Reference proteome</keyword>
<dbReference type="Proteomes" id="UP000319732">
    <property type="component" value="Unassembled WGS sequence"/>
</dbReference>
<feature type="region of interest" description="Disordered" evidence="2">
    <location>
        <begin position="194"/>
        <end position="256"/>
    </location>
</feature>
<keyword evidence="1" id="KW-0175">Coiled coil</keyword>
<feature type="compositionally biased region" description="Low complexity" evidence="2">
    <location>
        <begin position="210"/>
        <end position="228"/>
    </location>
</feature>
<organism evidence="3 4">
    <name type="scientific">Exilibacterium tricleocarpae</name>
    <dbReference type="NCBI Taxonomy" id="2591008"/>
    <lineage>
        <taxon>Bacteria</taxon>
        <taxon>Pseudomonadati</taxon>
        <taxon>Pseudomonadota</taxon>
        <taxon>Gammaproteobacteria</taxon>
        <taxon>Cellvibrionales</taxon>
        <taxon>Cellvibrionaceae</taxon>
        <taxon>Exilibacterium</taxon>
    </lineage>
</organism>
<reference evidence="3 4" key="1">
    <citation type="submission" date="2019-06" db="EMBL/GenBank/DDBJ databases">
        <title>Whole genome sequence for Cellvibrionaceae sp. R142.</title>
        <authorList>
            <person name="Wang G."/>
        </authorList>
    </citation>
    <scope>NUCLEOTIDE SEQUENCE [LARGE SCALE GENOMIC DNA]</scope>
    <source>
        <strain evidence="3 4">R142</strain>
    </source>
</reference>
<gene>
    <name evidence="3" type="ORF">FKG94_05395</name>
</gene>
<name>A0A545U3Q7_9GAMM</name>
<comment type="caution">
    <text evidence="3">The sequence shown here is derived from an EMBL/GenBank/DDBJ whole genome shotgun (WGS) entry which is preliminary data.</text>
</comment>
<evidence type="ECO:0000256" key="1">
    <source>
        <dbReference type="SAM" id="Coils"/>
    </source>
</evidence>
<feature type="compositionally biased region" description="Polar residues" evidence="2">
    <location>
        <begin position="21"/>
        <end position="35"/>
    </location>
</feature>
<dbReference type="AlphaFoldDB" id="A0A545U3Q7"/>
<feature type="compositionally biased region" description="Polar residues" evidence="2">
    <location>
        <begin position="199"/>
        <end position="208"/>
    </location>
</feature>